<dbReference type="InterPro" id="IPR039315">
    <property type="entry name" value="CheW"/>
</dbReference>
<dbReference type="RefSeq" id="WP_386764695.1">
    <property type="nucleotide sequence ID" value="NZ_JBHSTI010000008.1"/>
</dbReference>
<dbReference type="InterPro" id="IPR002545">
    <property type="entry name" value="CheW-lke_dom"/>
</dbReference>
<reference evidence="3" key="1">
    <citation type="journal article" date="2019" name="Int. J. Syst. Evol. Microbiol.">
        <title>The Global Catalogue of Microorganisms (GCM) 10K type strain sequencing project: providing services to taxonomists for standard genome sequencing and annotation.</title>
        <authorList>
            <consortium name="The Broad Institute Genomics Platform"/>
            <consortium name="The Broad Institute Genome Sequencing Center for Infectious Disease"/>
            <person name="Wu L."/>
            <person name="Ma J."/>
        </authorList>
    </citation>
    <scope>NUCLEOTIDE SEQUENCE [LARGE SCALE GENOMIC DNA]</scope>
    <source>
        <strain evidence="3">CGMCC 4.7317</strain>
    </source>
</reference>
<dbReference type="SMART" id="SM00260">
    <property type="entry name" value="CheW"/>
    <property type="match status" value="1"/>
</dbReference>
<organism evidence="2 3">
    <name type="scientific">Longivirga aurantiaca</name>
    <dbReference type="NCBI Taxonomy" id="1837743"/>
    <lineage>
        <taxon>Bacteria</taxon>
        <taxon>Bacillati</taxon>
        <taxon>Actinomycetota</taxon>
        <taxon>Actinomycetes</taxon>
        <taxon>Sporichthyales</taxon>
        <taxon>Sporichthyaceae</taxon>
        <taxon>Longivirga</taxon>
    </lineage>
</organism>
<comment type="caution">
    <text evidence="2">The sequence shown here is derived from an EMBL/GenBank/DDBJ whole genome shotgun (WGS) entry which is preliminary data.</text>
</comment>
<sequence length="172" mass="17788">MSLHPPGGSPTWFDDDVEDLDAVATLEHVLVRLGAGRYAVAARHVVEVVPVPGLTRVPAAPSWLLGVANWRGHVLPVADLRPLLGVAPTPLASSARVVVIRSDDVEVGFVADQVLGLLDVPEDHDPAPVTLAAEASDLVVGLADDGSVTGPVALLDASAVLGLARAHPSRPR</sequence>
<gene>
    <name evidence="2" type="ORF">ACFQGU_05985</name>
</gene>
<feature type="domain" description="CheW-like" evidence="1">
    <location>
        <begin position="25"/>
        <end position="166"/>
    </location>
</feature>
<dbReference type="SUPFAM" id="SSF50341">
    <property type="entry name" value="CheW-like"/>
    <property type="match status" value="1"/>
</dbReference>
<dbReference type="Gene3D" id="2.30.30.40">
    <property type="entry name" value="SH3 Domains"/>
    <property type="match status" value="1"/>
</dbReference>
<dbReference type="Pfam" id="PF01584">
    <property type="entry name" value="CheW"/>
    <property type="match status" value="1"/>
</dbReference>
<evidence type="ECO:0000259" key="1">
    <source>
        <dbReference type="PROSITE" id="PS50851"/>
    </source>
</evidence>
<dbReference type="EMBL" id="JBHSTI010000008">
    <property type="protein sequence ID" value="MFC6237418.1"/>
    <property type="molecule type" value="Genomic_DNA"/>
</dbReference>
<dbReference type="PROSITE" id="PS50851">
    <property type="entry name" value="CHEW"/>
    <property type="match status" value="1"/>
</dbReference>
<protein>
    <submittedName>
        <fullName evidence="2">Chemotaxis protein CheW</fullName>
    </submittedName>
</protein>
<evidence type="ECO:0000313" key="2">
    <source>
        <dbReference type="EMBL" id="MFC6237418.1"/>
    </source>
</evidence>
<evidence type="ECO:0000313" key="3">
    <source>
        <dbReference type="Proteomes" id="UP001596138"/>
    </source>
</evidence>
<dbReference type="Proteomes" id="UP001596138">
    <property type="component" value="Unassembled WGS sequence"/>
</dbReference>
<accession>A0ABW1SYH6</accession>
<dbReference type="PANTHER" id="PTHR22617">
    <property type="entry name" value="CHEMOTAXIS SENSOR HISTIDINE KINASE-RELATED"/>
    <property type="match status" value="1"/>
</dbReference>
<proteinExistence type="predicted"/>
<dbReference type="PANTHER" id="PTHR22617:SF43">
    <property type="entry name" value="PROTEIN PILI"/>
    <property type="match status" value="1"/>
</dbReference>
<dbReference type="Gene3D" id="2.40.50.180">
    <property type="entry name" value="CheA-289, Domain 4"/>
    <property type="match status" value="1"/>
</dbReference>
<dbReference type="InterPro" id="IPR036061">
    <property type="entry name" value="CheW-like_dom_sf"/>
</dbReference>
<keyword evidence="3" id="KW-1185">Reference proteome</keyword>
<name>A0ABW1SYH6_9ACTN</name>